<organism evidence="4 5">
    <name type="scientific">Mollisia scopiformis</name>
    <name type="common">Conifer needle endophyte fungus</name>
    <name type="synonym">Phialocephala scopiformis</name>
    <dbReference type="NCBI Taxonomy" id="149040"/>
    <lineage>
        <taxon>Eukaryota</taxon>
        <taxon>Fungi</taxon>
        <taxon>Dikarya</taxon>
        <taxon>Ascomycota</taxon>
        <taxon>Pezizomycotina</taxon>
        <taxon>Leotiomycetes</taxon>
        <taxon>Helotiales</taxon>
        <taxon>Mollisiaceae</taxon>
        <taxon>Mollisia</taxon>
    </lineage>
</organism>
<dbReference type="SUPFAM" id="SSF53448">
    <property type="entry name" value="Nucleotide-diphospho-sugar transferases"/>
    <property type="match status" value="1"/>
</dbReference>
<dbReference type="OrthoDB" id="3647at2759"/>
<dbReference type="EMBL" id="KQ947436">
    <property type="protein sequence ID" value="KUJ08280.1"/>
    <property type="molecule type" value="Genomic_DNA"/>
</dbReference>
<accession>A0A132B796</accession>
<evidence type="ECO:0000256" key="3">
    <source>
        <dbReference type="SAM" id="Phobius"/>
    </source>
</evidence>
<comment type="similarity">
    <text evidence="1">Belongs to the glycosyltransferase 32 family.</text>
</comment>
<dbReference type="GO" id="GO:0016020">
    <property type="term" value="C:membrane"/>
    <property type="evidence" value="ECO:0007669"/>
    <property type="project" value="GOC"/>
</dbReference>
<evidence type="ECO:0000313" key="4">
    <source>
        <dbReference type="EMBL" id="KUJ08280.1"/>
    </source>
</evidence>
<dbReference type="GO" id="GO:0000030">
    <property type="term" value="F:mannosyltransferase activity"/>
    <property type="evidence" value="ECO:0007669"/>
    <property type="project" value="TreeGrafter"/>
</dbReference>
<dbReference type="InterPro" id="IPR051706">
    <property type="entry name" value="Glycosyltransferase_domain"/>
</dbReference>
<proteinExistence type="inferred from homology"/>
<dbReference type="PANTHER" id="PTHR32385:SF15">
    <property type="entry name" value="INOSITOL PHOSPHOCERAMIDE MANNOSYLTRANSFERASE 1"/>
    <property type="match status" value="1"/>
</dbReference>
<gene>
    <name evidence="4" type="ORF">LY89DRAFT_600211</name>
</gene>
<keyword evidence="3" id="KW-0472">Membrane</keyword>
<dbReference type="STRING" id="149040.A0A132B796"/>
<dbReference type="GO" id="GO:0051999">
    <property type="term" value="P:mannosyl-inositol phosphorylceramide biosynthetic process"/>
    <property type="evidence" value="ECO:0007669"/>
    <property type="project" value="TreeGrafter"/>
</dbReference>
<dbReference type="PANTHER" id="PTHR32385">
    <property type="entry name" value="MANNOSYL PHOSPHORYLINOSITOL CERAMIDE SYNTHASE"/>
    <property type="match status" value="1"/>
</dbReference>
<evidence type="ECO:0000256" key="2">
    <source>
        <dbReference type="ARBA" id="ARBA00022679"/>
    </source>
</evidence>
<dbReference type="Pfam" id="PF04488">
    <property type="entry name" value="Gly_transf_sug"/>
    <property type="match status" value="1"/>
</dbReference>
<dbReference type="Gene3D" id="3.90.550.20">
    <property type="match status" value="1"/>
</dbReference>
<reference evidence="4 5" key="1">
    <citation type="submission" date="2015-10" db="EMBL/GenBank/DDBJ databases">
        <title>Full genome of DAOMC 229536 Phialocephala scopiformis, a fungal endophyte of spruce producing the potent anti-insectan compound rugulosin.</title>
        <authorList>
            <consortium name="DOE Joint Genome Institute"/>
            <person name="Walker A.K."/>
            <person name="Frasz S.L."/>
            <person name="Seifert K.A."/>
            <person name="Miller J.D."/>
            <person name="Mondo S.J."/>
            <person name="Labutti K."/>
            <person name="Lipzen A."/>
            <person name="Dockter R."/>
            <person name="Kennedy M."/>
            <person name="Grigoriev I.V."/>
            <person name="Spatafora J.W."/>
        </authorList>
    </citation>
    <scope>NUCLEOTIDE SEQUENCE [LARGE SCALE GENOMIC DNA]</scope>
    <source>
        <strain evidence="4 5">CBS 120377</strain>
    </source>
</reference>
<name>A0A132B796_MOLSC</name>
<feature type="transmembrane region" description="Helical" evidence="3">
    <location>
        <begin position="12"/>
        <end position="30"/>
    </location>
</feature>
<dbReference type="RefSeq" id="XP_018062635.1">
    <property type="nucleotide sequence ID" value="XM_018210147.1"/>
</dbReference>
<evidence type="ECO:0000256" key="1">
    <source>
        <dbReference type="ARBA" id="ARBA00009003"/>
    </source>
</evidence>
<keyword evidence="5" id="KW-1185">Reference proteome</keyword>
<dbReference type="InParanoid" id="A0A132B796"/>
<sequence length="334" mass="38119">MTATSPVFRYNFRILAVIVLVVLIYFRHSIQVVLSITTLPITWRLTSSDFFISQQRDDFDITFGNYSENKQASSPEYPDLIPPILHQISLGHKQPREAWVIARNACLSYHPDWETHFWTDENAGQFVEDKFPHLKSMWDGYKYPIQRIDALRYMVLHEYGGTVLDMDLECRRSLGPLRRFGFVAPAAHPVGFSNGFLMASKGHPFVGELLRNLPIFNWNWLGLPYATVMFSTGCHYASVIHALQGNRTDLRILENPNLHRLNGHVTTPLFHHLGASSWHSFDAHFIVSMGKLAVPLAMFGISCGCILVFLWAGLLQCKLARVRRASVVEKSFVE</sequence>
<evidence type="ECO:0000313" key="5">
    <source>
        <dbReference type="Proteomes" id="UP000070700"/>
    </source>
</evidence>
<keyword evidence="3" id="KW-1133">Transmembrane helix</keyword>
<protein>
    <submittedName>
        <fullName evidence="4">Putative glycosyl transferase</fullName>
    </submittedName>
</protein>
<dbReference type="KEGG" id="psco:LY89DRAFT_600211"/>
<dbReference type="GeneID" id="28819873"/>
<keyword evidence="2 4" id="KW-0808">Transferase</keyword>
<feature type="transmembrane region" description="Helical" evidence="3">
    <location>
        <begin position="292"/>
        <end position="314"/>
    </location>
</feature>
<dbReference type="InterPro" id="IPR029044">
    <property type="entry name" value="Nucleotide-diphossugar_trans"/>
</dbReference>
<dbReference type="InterPro" id="IPR007577">
    <property type="entry name" value="GlycoTrfase_DXD_sugar-bd_CS"/>
</dbReference>
<dbReference type="Proteomes" id="UP000070700">
    <property type="component" value="Unassembled WGS sequence"/>
</dbReference>
<dbReference type="AlphaFoldDB" id="A0A132B796"/>
<keyword evidence="3" id="KW-0812">Transmembrane</keyword>